<reference evidence="1" key="1">
    <citation type="submission" date="2020-05" db="EMBL/GenBank/DDBJ databases">
        <authorList>
            <person name="Chiriac C."/>
            <person name="Salcher M."/>
            <person name="Ghai R."/>
            <person name="Kavagutti S V."/>
        </authorList>
    </citation>
    <scope>NUCLEOTIDE SEQUENCE</scope>
</reference>
<name>A0A6J7PJZ5_9ZZZZ</name>
<protein>
    <submittedName>
        <fullName evidence="1">Unannotated protein</fullName>
    </submittedName>
</protein>
<dbReference type="AlphaFoldDB" id="A0A6J7PJZ5"/>
<proteinExistence type="predicted"/>
<organism evidence="1">
    <name type="scientific">freshwater metagenome</name>
    <dbReference type="NCBI Taxonomy" id="449393"/>
    <lineage>
        <taxon>unclassified sequences</taxon>
        <taxon>metagenomes</taxon>
        <taxon>ecological metagenomes</taxon>
    </lineage>
</organism>
<sequence length="113" mass="12193">MNSLLSGTDCAPNSLTNRTMRGIAAANPSRSRDSPWYQPKNRWLSVPSNCGGCGATPLWAITERVSSAASNARFTHRSRIDLFHDGICCCSTLRTIVGAAPWDRELVVLAGSL</sequence>
<evidence type="ECO:0000313" key="1">
    <source>
        <dbReference type="EMBL" id="CAB5005766.1"/>
    </source>
</evidence>
<accession>A0A6J7PJZ5</accession>
<dbReference type="EMBL" id="CAFBOL010000088">
    <property type="protein sequence ID" value="CAB5005766.1"/>
    <property type="molecule type" value="Genomic_DNA"/>
</dbReference>
<gene>
    <name evidence="1" type="ORF">UFOPK3931_02513</name>
</gene>